<organism evidence="1 2">
    <name type="scientific">Microcoleus asticus IPMA8</name>
    <dbReference type="NCBI Taxonomy" id="2563858"/>
    <lineage>
        <taxon>Bacteria</taxon>
        <taxon>Bacillati</taxon>
        <taxon>Cyanobacteriota</taxon>
        <taxon>Cyanophyceae</taxon>
        <taxon>Oscillatoriophycideae</taxon>
        <taxon>Oscillatoriales</taxon>
        <taxon>Microcoleaceae</taxon>
        <taxon>Microcoleus</taxon>
        <taxon>Microcoleus asticus</taxon>
    </lineage>
</organism>
<dbReference type="EMBL" id="SRRZ01000114">
    <property type="protein sequence ID" value="NQE37129.1"/>
    <property type="molecule type" value="Genomic_DNA"/>
</dbReference>
<protein>
    <recommendedName>
        <fullName evidence="3">Helicase XPB/Ssl2 N-terminal domain-containing protein</fullName>
    </recommendedName>
</protein>
<name>A0ABX2D3D8_9CYAN</name>
<sequence>MPRYQTLDDVTTLQEALEGIIVEDLKKLNALLSGDRKLTRKADLVAGIKQQMQGEKLKQVWAQLDDLQKAAVAEVIHGSGGGYDADVFMAKYGQQPNWGKSDRYGYNREPSLLCLFFYGTAIPYDLEENLLKFVPKPQATSLNLVGDVLPDNFIIRVEKHNFRTSKREVSEYELPLTIFEMERAASKDLEAVLRLIQSGKVAVSEKTALPGAATLKAIAAVLQGGDFYNDEQRQATLEKGDIFYEVGNIKSFAWATIAQASKFAELSGKKLVLTKAGQKALQESPAKGLQTSWKRWLKTNSFDEFRRIDAIKGQTGKGARGMTAVAGRREAIASRLAECPVGKWILFSEFSRYMLATGNRFEVTRDPDNLYISEFGYGNLGYSGSHDWHILQERYMRCLLFEYVATLGIIDVAYADPSLVPSDFDDLWGTDDLRFLSRYDGLISFRLTALGAYCLGLTQNYTAPAIEFRKTLRVLPNLDIVVAGEGIATSDAIVLDLYAKKVSDVVWQLDRQKLFTAIEAGYPLAEFKEVLETRSIEPLPETVQQFLTDVTERANSLQDVGTVKLIECTNAHLAVLIANDSRTKKFCQLAGDRTLAVPLSQETKFRNALRQIGYVLPQRDK</sequence>
<gene>
    <name evidence="1" type="ORF">E5S67_04897</name>
</gene>
<dbReference type="RefSeq" id="WP_172190957.1">
    <property type="nucleotide sequence ID" value="NZ_CAWPPK010000018.1"/>
</dbReference>
<proteinExistence type="predicted"/>
<evidence type="ECO:0000313" key="2">
    <source>
        <dbReference type="Proteomes" id="UP000702425"/>
    </source>
</evidence>
<dbReference type="Proteomes" id="UP000702425">
    <property type="component" value="Unassembled WGS sequence"/>
</dbReference>
<comment type="caution">
    <text evidence="1">The sequence shown here is derived from an EMBL/GenBank/DDBJ whole genome shotgun (WGS) entry which is preliminary data.</text>
</comment>
<reference evidence="1 2" key="1">
    <citation type="journal article" date="2020" name="Sci. Rep.">
        <title>A novel cyanobacterial geosmin producer, revising GeoA distribution and dispersion patterns in Bacteria.</title>
        <authorList>
            <person name="Churro C."/>
            <person name="Semedo-Aguiar A.P."/>
            <person name="Silva A.D."/>
            <person name="Pereira-Leal J.B."/>
            <person name="Leite R.B."/>
        </authorList>
    </citation>
    <scope>NUCLEOTIDE SEQUENCE [LARGE SCALE GENOMIC DNA]</scope>
    <source>
        <strain evidence="1 2">IPMA8</strain>
    </source>
</reference>
<keyword evidence="2" id="KW-1185">Reference proteome</keyword>
<accession>A0ABX2D3D8</accession>
<evidence type="ECO:0000313" key="1">
    <source>
        <dbReference type="EMBL" id="NQE37129.1"/>
    </source>
</evidence>
<evidence type="ECO:0008006" key="3">
    <source>
        <dbReference type="Google" id="ProtNLM"/>
    </source>
</evidence>